<organism evidence="2 3">
    <name type="scientific">Chromobacterium sinusclupearum</name>
    <dbReference type="NCBI Taxonomy" id="2077146"/>
    <lineage>
        <taxon>Bacteria</taxon>
        <taxon>Pseudomonadati</taxon>
        <taxon>Pseudomonadota</taxon>
        <taxon>Betaproteobacteria</taxon>
        <taxon>Neisseriales</taxon>
        <taxon>Chromobacteriaceae</taxon>
        <taxon>Chromobacterium</taxon>
    </lineage>
</organism>
<proteinExistence type="predicted"/>
<dbReference type="GO" id="GO:0008757">
    <property type="term" value="F:S-adenosylmethionine-dependent methyltransferase activity"/>
    <property type="evidence" value="ECO:0007669"/>
    <property type="project" value="InterPro"/>
</dbReference>
<protein>
    <recommendedName>
        <fullName evidence="1">CheR-type methyltransferase domain-containing protein</fullName>
    </recommendedName>
</protein>
<evidence type="ECO:0000313" key="3">
    <source>
        <dbReference type="Proteomes" id="UP000236416"/>
    </source>
</evidence>
<dbReference type="Gene3D" id="3.40.50.150">
    <property type="entry name" value="Vaccinia Virus protein VP39"/>
    <property type="match status" value="1"/>
</dbReference>
<dbReference type="Pfam" id="PF01739">
    <property type="entry name" value="CheR"/>
    <property type="match status" value="1"/>
</dbReference>
<name>A0A2K4MJ32_9NEIS</name>
<dbReference type="InterPro" id="IPR022642">
    <property type="entry name" value="CheR_C"/>
</dbReference>
<accession>A0A2K4MJ32</accession>
<evidence type="ECO:0000259" key="1">
    <source>
        <dbReference type="PROSITE" id="PS50123"/>
    </source>
</evidence>
<evidence type="ECO:0000313" key="2">
    <source>
        <dbReference type="EMBL" id="POA97068.1"/>
    </source>
</evidence>
<keyword evidence="3" id="KW-1185">Reference proteome</keyword>
<gene>
    <name evidence="2" type="ORF">C2134_19140</name>
</gene>
<dbReference type="PROSITE" id="PS50123">
    <property type="entry name" value="CHER"/>
    <property type="match status" value="1"/>
</dbReference>
<reference evidence="2 3" key="1">
    <citation type="submission" date="2018-01" db="EMBL/GenBank/DDBJ databases">
        <title>Genomic Sequence of Chromobacterium MWU13-2610 from wild cranberry bogs within the Cape Cod National Seashore.</title>
        <authorList>
            <person name="O'Hara-Hanley K."/>
            <person name="Soby S."/>
            <person name="Harrison A."/>
        </authorList>
    </citation>
    <scope>NUCLEOTIDE SEQUENCE [LARGE SCALE GENOMIC DNA]</scope>
    <source>
        <strain evidence="2 3">MWU13-2610</strain>
    </source>
</reference>
<dbReference type="SUPFAM" id="SSF53335">
    <property type="entry name" value="S-adenosyl-L-methionine-dependent methyltransferases"/>
    <property type="match status" value="1"/>
</dbReference>
<dbReference type="EMBL" id="PPTF01000085">
    <property type="protein sequence ID" value="POA97068.1"/>
    <property type="molecule type" value="Genomic_DNA"/>
</dbReference>
<sequence length="84" mass="10065">MPLFFARPRVGMVKVTPKRARKADFFRFNLLQRTPFHHTEIDIVFLHNVLIYFNEATKLDMLAHLWSRMKNGGRFADRPFRFLA</sequence>
<dbReference type="AlphaFoldDB" id="A0A2K4MJ32"/>
<dbReference type="Proteomes" id="UP000236416">
    <property type="component" value="Unassembled WGS sequence"/>
</dbReference>
<dbReference type="InterPro" id="IPR029063">
    <property type="entry name" value="SAM-dependent_MTases_sf"/>
</dbReference>
<feature type="domain" description="CheR-type methyltransferase" evidence="1">
    <location>
        <begin position="1"/>
        <end position="73"/>
    </location>
</feature>
<dbReference type="RefSeq" id="WP_103321678.1">
    <property type="nucleotide sequence ID" value="NZ_PPTF01000085.1"/>
</dbReference>
<dbReference type="InterPro" id="IPR000780">
    <property type="entry name" value="CheR_MeTrfase"/>
</dbReference>
<comment type="caution">
    <text evidence="2">The sequence shown here is derived from an EMBL/GenBank/DDBJ whole genome shotgun (WGS) entry which is preliminary data.</text>
</comment>